<feature type="signal peptide" evidence="1">
    <location>
        <begin position="1"/>
        <end position="27"/>
    </location>
</feature>
<dbReference type="PROSITE" id="PS51257">
    <property type="entry name" value="PROKAR_LIPOPROTEIN"/>
    <property type="match status" value="1"/>
</dbReference>
<dbReference type="Proteomes" id="UP000220922">
    <property type="component" value="Unassembled WGS sequence"/>
</dbReference>
<keyword evidence="1" id="KW-0732">Signal</keyword>
<feature type="chain" id="PRO_5013749541" evidence="1">
    <location>
        <begin position="28"/>
        <end position="82"/>
    </location>
</feature>
<dbReference type="RefSeq" id="WP_097651038.1">
    <property type="nucleotide sequence ID" value="NZ_LYXE01000041.1"/>
</dbReference>
<keyword evidence="3" id="KW-1185">Reference proteome</keyword>
<protein>
    <submittedName>
        <fullName evidence="2">Uncharacterized protein</fullName>
    </submittedName>
</protein>
<dbReference type="OrthoDB" id="9855044at2"/>
<gene>
    <name evidence="2" type="ORF">A9Q02_09930</name>
</gene>
<organism evidence="2 3">
    <name type="scientific">Candidatus Chloroploca asiatica</name>
    <dbReference type="NCBI Taxonomy" id="1506545"/>
    <lineage>
        <taxon>Bacteria</taxon>
        <taxon>Bacillati</taxon>
        <taxon>Chloroflexota</taxon>
        <taxon>Chloroflexia</taxon>
        <taxon>Chloroflexales</taxon>
        <taxon>Chloroflexineae</taxon>
        <taxon>Oscillochloridaceae</taxon>
        <taxon>Candidatus Chloroploca</taxon>
    </lineage>
</organism>
<evidence type="ECO:0000313" key="3">
    <source>
        <dbReference type="Proteomes" id="UP000220922"/>
    </source>
</evidence>
<accession>A0A2H3KS97</accession>
<reference evidence="2 3" key="1">
    <citation type="submission" date="2016-05" db="EMBL/GenBank/DDBJ databases">
        <authorList>
            <person name="Lavstsen T."/>
            <person name="Jespersen J.S."/>
        </authorList>
    </citation>
    <scope>NUCLEOTIDE SEQUENCE [LARGE SCALE GENOMIC DNA]</scope>
    <source>
        <strain evidence="2 3">B7-9</strain>
    </source>
</reference>
<dbReference type="EMBL" id="LYXE01000041">
    <property type="protein sequence ID" value="PDW00495.1"/>
    <property type="molecule type" value="Genomic_DNA"/>
</dbReference>
<name>A0A2H3KS97_9CHLR</name>
<comment type="caution">
    <text evidence="2">The sequence shown here is derived from an EMBL/GenBank/DDBJ whole genome shotgun (WGS) entry which is preliminary data.</text>
</comment>
<sequence length="82" mass="8544">MMLRTMLLALLLSLFLLVGCGSHQTHALEAQAQPQAALEAVFVPQDHAGLAGHAEPKPALLVGMTNAVPQSLHGSTAPVKEP</sequence>
<dbReference type="AlphaFoldDB" id="A0A2H3KS97"/>
<proteinExistence type="predicted"/>
<evidence type="ECO:0000313" key="2">
    <source>
        <dbReference type="EMBL" id="PDW00495.1"/>
    </source>
</evidence>
<evidence type="ECO:0000256" key="1">
    <source>
        <dbReference type="SAM" id="SignalP"/>
    </source>
</evidence>